<feature type="transmembrane region" description="Helical" evidence="8">
    <location>
        <begin position="89"/>
        <end position="106"/>
    </location>
</feature>
<name>A9BWP9_DELAS</name>
<evidence type="ECO:0000313" key="10">
    <source>
        <dbReference type="Proteomes" id="UP000000784"/>
    </source>
</evidence>
<comment type="similarity">
    <text evidence="2">Belongs to the auxin efflux carrier (TC 2.A.69) family.</text>
</comment>
<evidence type="ECO:0000256" key="8">
    <source>
        <dbReference type="SAM" id="Phobius"/>
    </source>
</evidence>
<evidence type="ECO:0000256" key="6">
    <source>
        <dbReference type="ARBA" id="ARBA00022989"/>
    </source>
</evidence>
<dbReference type="Pfam" id="PF03547">
    <property type="entry name" value="Mem_trans"/>
    <property type="match status" value="1"/>
</dbReference>
<feature type="transmembrane region" description="Helical" evidence="8">
    <location>
        <begin position="145"/>
        <end position="164"/>
    </location>
</feature>
<evidence type="ECO:0000256" key="5">
    <source>
        <dbReference type="ARBA" id="ARBA00022692"/>
    </source>
</evidence>
<proteinExistence type="inferred from homology"/>
<feature type="transmembrane region" description="Helical" evidence="8">
    <location>
        <begin position="228"/>
        <end position="247"/>
    </location>
</feature>
<keyword evidence="10" id="KW-1185">Reference proteome</keyword>
<dbReference type="AlphaFoldDB" id="A9BWP9"/>
<evidence type="ECO:0000313" key="9">
    <source>
        <dbReference type="EMBL" id="ABX36576.1"/>
    </source>
</evidence>
<dbReference type="InterPro" id="IPR004776">
    <property type="entry name" value="Mem_transp_PIN-like"/>
</dbReference>
<evidence type="ECO:0000256" key="3">
    <source>
        <dbReference type="ARBA" id="ARBA00022448"/>
    </source>
</evidence>
<reference evidence="9 10" key="1">
    <citation type="journal article" date="2004" name="Appl. Environ. Microbiol.">
        <title>Mineralization of individual congeners of linear alkylbenzenesulfonate by defined pairs of heterotrophic bacteria.</title>
        <authorList>
            <person name="Schleheck D."/>
            <person name="Knepper T.P."/>
            <person name="Fischer K."/>
            <person name="Cook A.M."/>
        </authorList>
    </citation>
    <scope>NUCLEOTIDE SEQUENCE [LARGE SCALE GENOMIC DNA]</scope>
    <source>
        <strain evidence="10">DSM 14801 / SPH-1</strain>
    </source>
</reference>
<evidence type="ECO:0000256" key="2">
    <source>
        <dbReference type="ARBA" id="ARBA00010145"/>
    </source>
</evidence>
<dbReference type="InterPro" id="IPR038770">
    <property type="entry name" value="Na+/solute_symporter_sf"/>
</dbReference>
<dbReference type="KEGG" id="dac:Daci_3945"/>
<dbReference type="EMBL" id="CP000884">
    <property type="protein sequence ID" value="ABX36576.1"/>
    <property type="molecule type" value="Genomic_DNA"/>
</dbReference>
<keyword evidence="7 8" id="KW-0472">Membrane</keyword>
<evidence type="ECO:0000256" key="7">
    <source>
        <dbReference type="ARBA" id="ARBA00023136"/>
    </source>
</evidence>
<dbReference type="GO" id="GO:0005886">
    <property type="term" value="C:plasma membrane"/>
    <property type="evidence" value="ECO:0007669"/>
    <property type="project" value="UniProtKB-SubCell"/>
</dbReference>
<keyword evidence="4" id="KW-1003">Cell membrane</keyword>
<keyword evidence="3" id="KW-0813">Transport</keyword>
<comment type="subcellular location">
    <subcellularLocation>
        <location evidence="1">Cell membrane</location>
        <topology evidence="1">Multi-pass membrane protein</topology>
    </subcellularLocation>
</comment>
<feature type="transmembrane region" description="Helical" evidence="8">
    <location>
        <begin position="55"/>
        <end position="77"/>
    </location>
</feature>
<sequence>MTMLRVLAERAQCLVASPALLQANEAGPGLRRIICARRQPAQAQLPDPASVNSPVFASLIPVILCIGAGFLAARLGWVRAAAIKDLSNLVFLVLTPALLFRTMGAVRMQELDFQPVALYFLATALIFGVSMVLGGFSTRSAARGLANMFSNTVMIGVPLVGLVYGEGGLVTLFTLVSLHALILLTAATIVFELAEAREHQRSGQSAPRPMWRTVLQAVRNGIVHPVPLPILAGLLFAQTGLALPGVVDRSLQVLGQALGPMALLLVGVTLAYTKVGQNLREAVGIALVKNLVHPLLLLALAWTFGLGSLPVAVMFTAAALPVGANVFLFTQRYGVMQEEVSASIAVSTALALLTVPLMLWLAQRLLG</sequence>
<organism evidence="9 10">
    <name type="scientific">Delftia acidovorans (strain DSM 14801 / SPH-1)</name>
    <dbReference type="NCBI Taxonomy" id="398578"/>
    <lineage>
        <taxon>Bacteria</taxon>
        <taxon>Pseudomonadati</taxon>
        <taxon>Pseudomonadota</taxon>
        <taxon>Betaproteobacteria</taxon>
        <taxon>Burkholderiales</taxon>
        <taxon>Comamonadaceae</taxon>
        <taxon>Delftia</taxon>
    </lineage>
</organism>
<dbReference type="eggNOG" id="COG0679">
    <property type="taxonomic scope" value="Bacteria"/>
</dbReference>
<feature type="transmembrane region" description="Helical" evidence="8">
    <location>
        <begin position="170"/>
        <end position="191"/>
    </location>
</feature>
<reference evidence="10" key="2">
    <citation type="submission" date="2007-11" db="EMBL/GenBank/DDBJ databases">
        <title>Complete sequence of Delftia acidovorans DSM 14801 / SPH-1.</title>
        <authorList>
            <person name="Copeland A."/>
            <person name="Lucas S."/>
            <person name="Lapidus A."/>
            <person name="Barry K."/>
            <person name="Glavina del Rio T."/>
            <person name="Dalin E."/>
            <person name="Tice H."/>
            <person name="Pitluck S."/>
            <person name="Lowry S."/>
            <person name="Clum A."/>
            <person name="Schmutz J."/>
            <person name="Larimer F."/>
            <person name="Land M."/>
            <person name="Hauser L."/>
            <person name="Kyrpides N."/>
            <person name="Kim E."/>
            <person name="Schleheck D."/>
            <person name="Richardson P."/>
        </authorList>
    </citation>
    <scope>NUCLEOTIDE SEQUENCE [LARGE SCALE GENOMIC DNA]</scope>
    <source>
        <strain evidence="10">DSM 14801 / SPH-1</strain>
    </source>
</reference>
<evidence type="ECO:0000256" key="4">
    <source>
        <dbReference type="ARBA" id="ARBA00022475"/>
    </source>
</evidence>
<keyword evidence="6 8" id="KW-1133">Transmembrane helix</keyword>
<keyword evidence="5 8" id="KW-0812">Transmembrane</keyword>
<dbReference type="GO" id="GO:0055085">
    <property type="term" value="P:transmembrane transport"/>
    <property type="evidence" value="ECO:0007669"/>
    <property type="project" value="InterPro"/>
</dbReference>
<protein>
    <submittedName>
        <fullName evidence="9">Auxin Efflux Carrier</fullName>
    </submittedName>
</protein>
<dbReference type="Gene3D" id="1.20.1530.20">
    <property type="match status" value="1"/>
</dbReference>
<feature type="transmembrane region" description="Helical" evidence="8">
    <location>
        <begin position="118"/>
        <end position="138"/>
    </location>
</feature>
<evidence type="ECO:0000256" key="1">
    <source>
        <dbReference type="ARBA" id="ARBA00004651"/>
    </source>
</evidence>
<feature type="transmembrane region" description="Helical" evidence="8">
    <location>
        <begin position="253"/>
        <end position="273"/>
    </location>
</feature>
<feature type="transmembrane region" description="Helical" evidence="8">
    <location>
        <begin position="294"/>
        <end position="320"/>
    </location>
</feature>
<dbReference type="Proteomes" id="UP000000784">
    <property type="component" value="Chromosome"/>
</dbReference>
<dbReference type="HOGENOM" id="CLU_056175_2_1_4"/>
<feature type="transmembrane region" description="Helical" evidence="8">
    <location>
        <begin position="340"/>
        <end position="362"/>
    </location>
</feature>
<dbReference type="STRING" id="398578.Daci_3945"/>
<accession>A9BWP9</accession>
<gene>
    <name evidence="9" type="ordered locus">Daci_3945</name>
</gene>
<dbReference type="PANTHER" id="PTHR36838:SF3">
    <property type="entry name" value="TRANSPORTER AUXIN EFFLUX CARRIER EC FAMILY"/>
    <property type="match status" value="1"/>
</dbReference>
<dbReference type="PANTHER" id="PTHR36838">
    <property type="entry name" value="AUXIN EFFLUX CARRIER FAMILY PROTEIN"/>
    <property type="match status" value="1"/>
</dbReference>